<dbReference type="InParanoid" id="A0A165NQV8"/>
<dbReference type="PRINTS" id="PR00081">
    <property type="entry name" value="GDHRDH"/>
</dbReference>
<evidence type="ECO:0000256" key="1">
    <source>
        <dbReference type="ARBA" id="ARBA00023002"/>
    </source>
</evidence>
<dbReference type="GO" id="GO:0016491">
    <property type="term" value="F:oxidoreductase activity"/>
    <property type="evidence" value="ECO:0007669"/>
    <property type="project" value="UniProtKB-KW"/>
</dbReference>
<dbReference type="SUPFAM" id="SSF51735">
    <property type="entry name" value="NAD(P)-binding Rossmann-fold domains"/>
    <property type="match status" value="1"/>
</dbReference>
<accession>A0A165NQV8</accession>
<dbReference type="EMBL" id="KV425896">
    <property type="protein sequence ID" value="KZW01092.1"/>
    <property type="molecule type" value="Genomic_DNA"/>
</dbReference>
<proteinExistence type="predicted"/>
<name>A0A165NQV8_EXIGL</name>
<dbReference type="PANTHER" id="PTHR43157:SF31">
    <property type="entry name" value="PHOSPHATIDYLINOSITOL-GLYCAN BIOSYNTHESIS CLASS F PROTEIN"/>
    <property type="match status" value="1"/>
</dbReference>
<dbReference type="OrthoDB" id="191139at2759"/>
<keyword evidence="3" id="KW-1185">Reference proteome</keyword>
<keyword evidence="1" id="KW-0560">Oxidoreductase</keyword>
<dbReference type="InterPro" id="IPR002347">
    <property type="entry name" value="SDR_fam"/>
</dbReference>
<dbReference type="InterPro" id="IPR036291">
    <property type="entry name" value="NAD(P)-bd_dom_sf"/>
</dbReference>
<organism evidence="2 3">
    <name type="scientific">Exidia glandulosa HHB12029</name>
    <dbReference type="NCBI Taxonomy" id="1314781"/>
    <lineage>
        <taxon>Eukaryota</taxon>
        <taxon>Fungi</taxon>
        <taxon>Dikarya</taxon>
        <taxon>Basidiomycota</taxon>
        <taxon>Agaricomycotina</taxon>
        <taxon>Agaricomycetes</taxon>
        <taxon>Auriculariales</taxon>
        <taxon>Exidiaceae</taxon>
        <taxon>Exidia</taxon>
    </lineage>
</organism>
<dbReference type="STRING" id="1314781.A0A165NQV8"/>
<evidence type="ECO:0000313" key="2">
    <source>
        <dbReference type="EMBL" id="KZW01092.1"/>
    </source>
</evidence>
<reference evidence="2 3" key="1">
    <citation type="journal article" date="2016" name="Mol. Biol. Evol.">
        <title>Comparative Genomics of Early-Diverging Mushroom-Forming Fungi Provides Insights into the Origins of Lignocellulose Decay Capabilities.</title>
        <authorList>
            <person name="Nagy L.G."/>
            <person name="Riley R."/>
            <person name="Tritt A."/>
            <person name="Adam C."/>
            <person name="Daum C."/>
            <person name="Floudas D."/>
            <person name="Sun H."/>
            <person name="Yadav J.S."/>
            <person name="Pangilinan J."/>
            <person name="Larsson K.H."/>
            <person name="Matsuura K."/>
            <person name="Barry K."/>
            <person name="Labutti K."/>
            <person name="Kuo R."/>
            <person name="Ohm R.A."/>
            <person name="Bhattacharya S.S."/>
            <person name="Shirouzu T."/>
            <person name="Yoshinaga Y."/>
            <person name="Martin F.M."/>
            <person name="Grigoriev I.V."/>
            <person name="Hibbett D.S."/>
        </authorList>
    </citation>
    <scope>NUCLEOTIDE SEQUENCE [LARGE SCALE GENOMIC DNA]</scope>
    <source>
        <strain evidence="2 3">HHB12029</strain>
    </source>
</reference>
<dbReference type="PANTHER" id="PTHR43157">
    <property type="entry name" value="PHOSPHATIDYLINOSITOL-GLYCAN BIOSYNTHESIS CLASS F PROTEIN-RELATED"/>
    <property type="match status" value="1"/>
</dbReference>
<protein>
    <submittedName>
        <fullName evidence="2">NAD(P)-binding protein</fullName>
    </submittedName>
</protein>
<gene>
    <name evidence="2" type="ORF">EXIGLDRAFT_638654</name>
</gene>
<dbReference type="AlphaFoldDB" id="A0A165NQV8"/>
<dbReference type="Proteomes" id="UP000077266">
    <property type="component" value="Unassembled WGS sequence"/>
</dbReference>
<dbReference type="FunCoup" id="A0A165NQV8">
    <property type="interactions" value="196"/>
</dbReference>
<sequence>MGNLLSQTFPPKPRWTAKDIPDLTGKVAVVTGANVGIGKETAKELLAHGAKVYIAARSKDKVDAAIADLKVATGKEALFLELDLADLPSVKRAAETILSQESQVDILIASAGVMVPPIDLLTKQGYDLQFGTNVLGHWYFIKLLLPALHPGARVVTVASSAADLASPVNWDALTDTPARKKFGTQKLYGQSKLFNIIVTKEFAKRYADKGVIFSSLNPGNIQTALQRHVPAFQRLLLKLLIYKVEFGALTSLYAATAPEANLNGAYYIPWARPGKATSKALDPAAGPRIWDWLEDQVKTV</sequence>
<dbReference type="Gene3D" id="3.40.50.720">
    <property type="entry name" value="NAD(P)-binding Rossmann-like Domain"/>
    <property type="match status" value="1"/>
</dbReference>
<dbReference type="Pfam" id="PF00106">
    <property type="entry name" value="adh_short"/>
    <property type="match status" value="1"/>
</dbReference>
<evidence type="ECO:0000313" key="3">
    <source>
        <dbReference type="Proteomes" id="UP000077266"/>
    </source>
</evidence>